<dbReference type="InterPro" id="IPR039844">
    <property type="entry name" value="URB1"/>
</dbReference>
<dbReference type="STRING" id="478820.A0A196SLY5"/>
<evidence type="ECO:0000259" key="2">
    <source>
        <dbReference type="Pfam" id="PF16201"/>
    </source>
</evidence>
<dbReference type="GO" id="GO:0000466">
    <property type="term" value="P:maturation of 5.8S rRNA from tricistronic rRNA transcript (SSU-rRNA, 5.8S rRNA, LSU-rRNA)"/>
    <property type="evidence" value="ECO:0007669"/>
    <property type="project" value="TreeGrafter"/>
</dbReference>
<dbReference type="GO" id="GO:0000463">
    <property type="term" value="P:maturation of LSU-rRNA from tricistronic rRNA transcript (SSU-rRNA, 5.8S rRNA, LSU-rRNA)"/>
    <property type="evidence" value="ECO:0007669"/>
    <property type="project" value="TreeGrafter"/>
</dbReference>
<protein>
    <recommendedName>
        <fullName evidence="2">URB1 C-terminal domain-containing protein</fullName>
    </recommendedName>
</protein>
<proteinExistence type="predicted"/>
<comment type="caution">
    <text evidence="3">The sequence shown here is derived from an EMBL/GenBank/DDBJ whole genome shotgun (WGS) entry which is preliminary data.</text>
</comment>
<dbReference type="Proteomes" id="UP000078348">
    <property type="component" value="Unassembled WGS sequence"/>
</dbReference>
<evidence type="ECO:0000313" key="4">
    <source>
        <dbReference type="Proteomes" id="UP000078348"/>
    </source>
</evidence>
<dbReference type="EMBL" id="LXWW01000054">
    <property type="protein sequence ID" value="OAO16914.1"/>
    <property type="molecule type" value="Genomic_DNA"/>
</dbReference>
<accession>A0A196SLY5</accession>
<organism evidence="3 4">
    <name type="scientific">Blastocystis sp. subtype 1 (strain ATCC 50177 / NandII)</name>
    <dbReference type="NCBI Taxonomy" id="478820"/>
    <lineage>
        <taxon>Eukaryota</taxon>
        <taxon>Sar</taxon>
        <taxon>Stramenopiles</taxon>
        <taxon>Bigyra</taxon>
        <taxon>Opalozoa</taxon>
        <taxon>Opalinata</taxon>
        <taxon>Blastocystidae</taxon>
        <taxon>Blastocystis</taxon>
    </lineage>
</organism>
<evidence type="ECO:0000313" key="3">
    <source>
        <dbReference type="EMBL" id="OAO16914.1"/>
    </source>
</evidence>
<dbReference type="Pfam" id="PF16201">
    <property type="entry name" value="NopRA1"/>
    <property type="match status" value="1"/>
</dbReference>
<keyword evidence="4" id="KW-1185">Reference proteome</keyword>
<name>A0A196SLY5_BLAHN</name>
<dbReference type="GO" id="GO:0005730">
    <property type="term" value="C:nucleolus"/>
    <property type="evidence" value="ECO:0007669"/>
    <property type="project" value="TreeGrafter"/>
</dbReference>
<dbReference type="InterPro" id="IPR032436">
    <property type="entry name" value="URB1_C"/>
</dbReference>
<feature type="region of interest" description="Disordered" evidence="1">
    <location>
        <begin position="645"/>
        <end position="670"/>
    </location>
</feature>
<reference evidence="3 4" key="1">
    <citation type="submission" date="2016-05" db="EMBL/GenBank/DDBJ databases">
        <title>Nuclear genome of Blastocystis sp. subtype 1 NandII.</title>
        <authorList>
            <person name="Gentekaki E."/>
            <person name="Curtis B."/>
            <person name="Stairs C."/>
            <person name="Eme L."/>
            <person name="Herman E."/>
            <person name="Klimes V."/>
            <person name="Arias M.C."/>
            <person name="Elias M."/>
            <person name="Hilliou F."/>
            <person name="Klute M."/>
            <person name="Malik S.-B."/>
            <person name="Pightling A."/>
            <person name="Rachubinski R."/>
            <person name="Salas D."/>
            <person name="Schlacht A."/>
            <person name="Suga H."/>
            <person name="Archibald J."/>
            <person name="Ball S.G."/>
            <person name="Clark G."/>
            <person name="Dacks J."/>
            <person name="Van Der Giezen M."/>
            <person name="Tsaousis A."/>
            <person name="Roger A."/>
        </authorList>
    </citation>
    <scope>NUCLEOTIDE SEQUENCE [LARGE SCALE GENOMIC DNA]</scope>
    <source>
        <strain evidence="4">ATCC 50177 / NandII</strain>
    </source>
</reference>
<evidence type="ECO:0000256" key="1">
    <source>
        <dbReference type="SAM" id="MobiDB-lite"/>
    </source>
</evidence>
<dbReference type="PANTHER" id="PTHR13500">
    <property type="entry name" value="NUCLEOLAR PRERIBOSOMAL-ASSOCIATED PROTEIN 1"/>
    <property type="match status" value="1"/>
</dbReference>
<dbReference type="PANTHER" id="PTHR13500:SF0">
    <property type="entry name" value="NUCLEOLAR PRE-RIBOSOMAL-ASSOCIATED PROTEIN 1"/>
    <property type="match status" value="1"/>
</dbReference>
<feature type="compositionally biased region" description="Acidic residues" evidence="1">
    <location>
        <begin position="982"/>
        <end position="998"/>
    </location>
</feature>
<dbReference type="OrthoDB" id="72892at2759"/>
<feature type="domain" description="URB1 C-terminal" evidence="2">
    <location>
        <begin position="1078"/>
        <end position="1267"/>
    </location>
</feature>
<sequence length="1431" mass="159997">MEVEEEEEKPQTELVVQTLMEYLVLHYSLFPAGIAQIRLDVSPLFVPTANVPLLLSLEEKTQVSILHFFNTIVSRNTNLVSSLTAKNQNKPLLLLLNHCKESPFPAVQQTLESLLLSLLTACYFFMNVPNSGLFLHFLLLCPLPAFSTFLHETVQDLKSQRIRFIFRDHGLGLNPPLSFSAALYASLKPSAVDTEAFFVAFTQMLLITNPCALFSVQSLIAKYAEEAEKEESSLFAGRMNEDMLQALRNLQRYWAPAPEYECPRGTMELNLAGKEITVHSLFHCVLWHDVTLEQVEEMAKNPITLWVLLLNCCRVENKSVTETLLILANSESVRNGDDFVKLASACLLLRFSDNLAGILELCSSMKLPVLMLLLVLGVTEHRWNWVTLWRPFVEACPDCDITSLTEFTLTPNVVSFWTAPASQGYNSLFLQRFASIRGGNADHLRRQLTTLLLSSADSSLVSLSLLHASFFAEEKLAFFRRLVEHCDDPSLVSTLSIQWKVPFELSLLQQLVAKCASSSLCVVLLWSMLDSATSIPSAFAASIPESLIDVCLSQLQNGPYFRLATLLLGHLSSHRAHFLRLLSSSFDDVALQSFPRFCVLLSLCLHSPDSRDSTLALLPNTSFASSFLRSITHVGVGDVSGDVSGDGKGDGMSGDGNGGDGGDVNTTGGGDGGVNDAMMALAREPALFAHASSLLVAEMTTACKNAFATSLSVSFFRVLLCLCEQMGAEEERLESVLLLKGIQAIAKRWQKGKDVEGEFVREFVRQLEGHHDALNRIARKQPDLVGRFIKLILKKGLQDTTSLKLLLLLLEAVDAEKVEMEGLSSDRVLELIVNHSEYSAVLDRIRADCVCPDDDALRARWYHFTSEQYAYSVVFLQIIQLLLHQSPRSCSPQLFTQLLSLYACSLSPSDRVLRDIFKELYVLEQFSLEDYGYLFGRFAPSSAGNMVETPSTWVVDVISSLRFRKSCEAFPNEAEKEAMEVEAEEKEEDEEEDSEEEFNPMVEQAESRRNSISLPDSACSFNDAEDCVDVLLRTSFSSLPVTRDSILLVDPTVFLPLLHYYLNLDTTAPFLYVSHGILGYLITCLSSSNLVIRQCGSCLLQRLFEIISDSSFNEKKQIELLLRKFQNSIENPATRIPAIITSFLTESVGILLRPGNPLYSPINRFFLNGATFPLSDIPMFNQLFLSSADDYRTLRAWCLRFILRGTQSETDLKLLNRRHVISQIQSYATSSICDGYSEKLCLAEVIRVVSIPAVIPLLCRNMNVVPWIVSVMLRTRQNIIQFACIEMIERIAAMGFVGFTERLLVVRRMLALCENVDGVTANKVILPCLRVLLREEVEVEATPQEKAIMGEMLSELIGRVVEMKACKEAESVMENCQLSNDDFILLCEPVLRSVVECVEEAEALLKQAKEARLPVLRENHQLEKELDALFL</sequence>
<feature type="region of interest" description="Disordered" evidence="1">
    <location>
        <begin position="982"/>
        <end position="1010"/>
    </location>
</feature>
<gene>
    <name evidence="3" type="ORF">AV274_1358</name>
</gene>